<evidence type="ECO:0000313" key="2">
    <source>
        <dbReference type="Proteomes" id="UP001054252"/>
    </source>
</evidence>
<dbReference type="InterPro" id="IPR012340">
    <property type="entry name" value="NA-bd_OB-fold"/>
</dbReference>
<comment type="caution">
    <text evidence="1">The sequence shown here is derived from an EMBL/GenBank/DDBJ whole genome shotgun (WGS) entry which is preliminary data.</text>
</comment>
<dbReference type="Gene3D" id="2.40.50.140">
    <property type="entry name" value="Nucleic acid-binding proteins"/>
    <property type="match status" value="1"/>
</dbReference>
<dbReference type="AlphaFoldDB" id="A0AAV5LHD9"/>
<dbReference type="Proteomes" id="UP001054252">
    <property type="component" value="Unassembled WGS sequence"/>
</dbReference>
<gene>
    <name evidence="1" type="ORF">SLEP1_g44395</name>
</gene>
<name>A0AAV5LHD9_9ROSI</name>
<keyword evidence="2" id="KW-1185">Reference proteome</keyword>
<reference evidence="1 2" key="1">
    <citation type="journal article" date="2021" name="Commun. Biol.">
        <title>The genome of Shorea leprosula (Dipterocarpaceae) highlights the ecological relevance of drought in aseasonal tropical rainforests.</title>
        <authorList>
            <person name="Ng K.K.S."/>
            <person name="Kobayashi M.J."/>
            <person name="Fawcett J.A."/>
            <person name="Hatakeyama M."/>
            <person name="Paape T."/>
            <person name="Ng C.H."/>
            <person name="Ang C.C."/>
            <person name="Tnah L.H."/>
            <person name="Lee C.T."/>
            <person name="Nishiyama T."/>
            <person name="Sese J."/>
            <person name="O'Brien M.J."/>
            <person name="Copetti D."/>
            <person name="Mohd Noor M.I."/>
            <person name="Ong R.C."/>
            <person name="Putra M."/>
            <person name="Sireger I.Z."/>
            <person name="Indrioko S."/>
            <person name="Kosugi Y."/>
            <person name="Izuno A."/>
            <person name="Isagi Y."/>
            <person name="Lee S.L."/>
            <person name="Shimizu K.K."/>
        </authorList>
    </citation>
    <scope>NUCLEOTIDE SEQUENCE [LARGE SCALE GENOMIC DNA]</scope>
    <source>
        <strain evidence="1">214</strain>
    </source>
</reference>
<evidence type="ECO:0000313" key="1">
    <source>
        <dbReference type="EMBL" id="GKV36247.1"/>
    </source>
</evidence>
<accession>A0AAV5LHD9</accession>
<proteinExistence type="predicted"/>
<dbReference type="EMBL" id="BPVZ01000115">
    <property type="protein sequence ID" value="GKV36247.1"/>
    <property type="molecule type" value="Genomic_DNA"/>
</dbReference>
<protein>
    <submittedName>
        <fullName evidence="1">Uncharacterized protein</fullName>
    </submittedName>
</protein>
<sequence>MANMFDFIKRLNPSKEQWRIKVRVIRLRKQKNFWQPKLGDNIEMLLLAEHVMVGKLQQSISFLAFDDECVKGIYIVLSNDMSKGYFSQRLNFYI</sequence>
<organism evidence="1 2">
    <name type="scientific">Rubroshorea leprosula</name>
    <dbReference type="NCBI Taxonomy" id="152421"/>
    <lineage>
        <taxon>Eukaryota</taxon>
        <taxon>Viridiplantae</taxon>
        <taxon>Streptophyta</taxon>
        <taxon>Embryophyta</taxon>
        <taxon>Tracheophyta</taxon>
        <taxon>Spermatophyta</taxon>
        <taxon>Magnoliopsida</taxon>
        <taxon>eudicotyledons</taxon>
        <taxon>Gunneridae</taxon>
        <taxon>Pentapetalae</taxon>
        <taxon>rosids</taxon>
        <taxon>malvids</taxon>
        <taxon>Malvales</taxon>
        <taxon>Dipterocarpaceae</taxon>
        <taxon>Rubroshorea</taxon>
    </lineage>
</organism>